<evidence type="ECO:0000256" key="6">
    <source>
        <dbReference type="ARBA" id="ARBA00022741"/>
    </source>
</evidence>
<dbReference type="InterPro" id="IPR035985">
    <property type="entry name" value="Ubiquitin-activating_enz"/>
</dbReference>
<evidence type="ECO:0000256" key="7">
    <source>
        <dbReference type="ARBA" id="ARBA00022786"/>
    </source>
</evidence>
<dbReference type="Pfam" id="PF10585">
    <property type="entry name" value="UBA_E1_SCCH"/>
    <property type="match status" value="1"/>
</dbReference>
<dbReference type="Gene3D" id="2.40.30.180">
    <property type="entry name" value="Ubiquitin-activating enzyme E1, FCCH domain"/>
    <property type="match status" value="1"/>
</dbReference>
<keyword evidence="7" id="KW-0833">Ubl conjugation pathway</keyword>
<dbReference type="GO" id="GO:0005524">
    <property type="term" value="F:ATP binding"/>
    <property type="evidence" value="ECO:0007669"/>
    <property type="project" value="UniProtKB-KW"/>
</dbReference>
<dbReference type="InterPro" id="IPR042449">
    <property type="entry name" value="Ub-E1_IAD_1"/>
</dbReference>
<dbReference type="OrthoDB" id="10252231at2759"/>
<feature type="active site" description="Glycyl thioester intermediate" evidence="10">
    <location>
        <position position="567"/>
    </location>
</feature>
<dbReference type="PROSITE" id="PS00865">
    <property type="entry name" value="UBIQUITIN_ACTIVAT_2"/>
    <property type="match status" value="1"/>
</dbReference>
<comment type="catalytic activity">
    <reaction evidence="1">
        <text>ATP + ubiquitin + [E1 ubiquitin-activating enzyme]-L-cysteine = AMP + diphosphate + S-ubiquitinyl-[E1 ubiquitin-activating enzyme]-L-cysteine.</text>
        <dbReference type="EC" id="6.2.1.45"/>
    </reaction>
</comment>
<evidence type="ECO:0000256" key="8">
    <source>
        <dbReference type="ARBA" id="ARBA00022840"/>
    </source>
</evidence>
<reference evidence="14 15" key="1">
    <citation type="journal article" date="2017" name="PLoS Biol.">
        <title>The sea cucumber genome provides insights into morphological evolution and visceral regeneration.</title>
        <authorList>
            <person name="Zhang X."/>
            <person name="Sun L."/>
            <person name="Yuan J."/>
            <person name="Sun Y."/>
            <person name="Gao Y."/>
            <person name="Zhang L."/>
            <person name="Li S."/>
            <person name="Dai H."/>
            <person name="Hamel J.F."/>
            <person name="Liu C."/>
            <person name="Yu Y."/>
            <person name="Liu S."/>
            <person name="Lin W."/>
            <person name="Guo K."/>
            <person name="Jin S."/>
            <person name="Xu P."/>
            <person name="Storey K.B."/>
            <person name="Huan P."/>
            <person name="Zhang T."/>
            <person name="Zhou Y."/>
            <person name="Zhang J."/>
            <person name="Lin C."/>
            <person name="Li X."/>
            <person name="Xing L."/>
            <person name="Huo D."/>
            <person name="Sun M."/>
            <person name="Wang L."/>
            <person name="Mercier A."/>
            <person name="Li F."/>
            <person name="Yang H."/>
            <person name="Xiang J."/>
        </authorList>
    </citation>
    <scope>NUCLEOTIDE SEQUENCE [LARGE SCALE GENOMIC DNA]</scope>
    <source>
        <strain evidence="14">Shaxun</strain>
        <tissue evidence="14">Muscle</tissue>
    </source>
</reference>
<gene>
    <name evidence="14" type="ORF">BSL78_06816</name>
</gene>
<evidence type="ECO:0000313" key="14">
    <source>
        <dbReference type="EMBL" id="PIK56288.1"/>
    </source>
</evidence>
<feature type="domain" description="Ubiquitin-activating enzyme E1 FCCH" evidence="13">
    <location>
        <begin position="188"/>
        <end position="255"/>
    </location>
</feature>
<proteinExistence type="inferred from homology"/>
<evidence type="ECO:0000256" key="1">
    <source>
        <dbReference type="ARBA" id="ARBA00000488"/>
    </source>
</evidence>
<dbReference type="GO" id="GO:0006511">
    <property type="term" value="P:ubiquitin-dependent protein catabolic process"/>
    <property type="evidence" value="ECO:0007669"/>
    <property type="project" value="TreeGrafter"/>
</dbReference>
<dbReference type="InterPro" id="IPR018074">
    <property type="entry name" value="UBQ-activ_enz_E1_CS"/>
</dbReference>
<keyword evidence="6" id="KW-0547">Nucleotide-binding</keyword>
<name>A0A2G8L7P6_STIJA</name>
<dbReference type="AlphaFoldDB" id="A0A2G8L7P6"/>
<evidence type="ECO:0000256" key="10">
    <source>
        <dbReference type="PROSITE-ProRule" id="PRU10132"/>
    </source>
</evidence>
<dbReference type="FunFam" id="3.40.50.720:FF:000015">
    <property type="entry name" value="Ubiquitin-activating enzyme E1 1"/>
    <property type="match status" value="1"/>
</dbReference>
<organism evidence="14 15">
    <name type="scientific">Stichopus japonicus</name>
    <name type="common">Sea cucumber</name>
    <dbReference type="NCBI Taxonomy" id="307972"/>
    <lineage>
        <taxon>Eukaryota</taxon>
        <taxon>Metazoa</taxon>
        <taxon>Echinodermata</taxon>
        <taxon>Eleutherozoa</taxon>
        <taxon>Echinozoa</taxon>
        <taxon>Holothuroidea</taxon>
        <taxon>Aspidochirotacea</taxon>
        <taxon>Aspidochirotida</taxon>
        <taxon>Stichopodidae</taxon>
        <taxon>Apostichopus</taxon>
    </lineage>
</organism>
<dbReference type="InterPro" id="IPR042302">
    <property type="entry name" value="E1_FCCH_sf"/>
</dbReference>
<dbReference type="EC" id="6.2.1.45" evidence="4"/>
<feature type="domain" description="Ubiquitin-activating enzyme SCCH" evidence="12">
    <location>
        <begin position="573"/>
        <end position="603"/>
    </location>
</feature>
<dbReference type="PROSITE" id="PS00536">
    <property type="entry name" value="UBIQUITIN_ACTIVAT_1"/>
    <property type="match status" value="1"/>
</dbReference>
<evidence type="ECO:0000256" key="3">
    <source>
        <dbReference type="ARBA" id="ARBA00005673"/>
    </source>
</evidence>
<protein>
    <recommendedName>
        <fullName evidence="4">E1 ubiquitin-activating enzyme</fullName>
        <ecNumber evidence="4">6.2.1.45</ecNumber>
    </recommendedName>
    <alternativeName>
        <fullName evidence="9">Ubiquitin-activating enzyme E1</fullName>
    </alternativeName>
</protein>
<dbReference type="SUPFAM" id="SSF69572">
    <property type="entry name" value="Activating enzymes of the ubiquitin-like proteins"/>
    <property type="match status" value="2"/>
</dbReference>
<keyword evidence="15" id="KW-1185">Reference proteome</keyword>
<evidence type="ECO:0000313" key="15">
    <source>
        <dbReference type="Proteomes" id="UP000230750"/>
    </source>
</evidence>
<comment type="pathway">
    <text evidence="2">Protein modification; protein ubiquitination.</text>
</comment>
<dbReference type="Pfam" id="PF00899">
    <property type="entry name" value="ThiF"/>
    <property type="match status" value="1"/>
</dbReference>
<feature type="domain" description="THIF-type NAD/FAD binding fold" evidence="11">
    <location>
        <begin position="385"/>
        <end position="572"/>
    </location>
</feature>
<dbReference type="Gene3D" id="3.50.50.80">
    <property type="entry name" value="Ubiquitin-activating enzyme E1, inactive adenylation domain, subdomain 1"/>
    <property type="match status" value="1"/>
</dbReference>
<dbReference type="Gene3D" id="3.40.50.12550">
    <property type="entry name" value="Ubiquitin-activating enzyme E1, inactive adenylation domain, subdomain 2"/>
    <property type="match status" value="1"/>
</dbReference>
<accession>A0A2G8L7P6</accession>
<dbReference type="GO" id="GO:0006974">
    <property type="term" value="P:DNA damage response"/>
    <property type="evidence" value="ECO:0007669"/>
    <property type="project" value="TreeGrafter"/>
</dbReference>
<comment type="similarity">
    <text evidence="3">Belongs to the ubiquitin-activating E1 family.</text>
</comment>
<dbReference type="GO" id="GO:0004839">
    <property type="term" value="F:ubiquitin activating enzyme activity"/>
    <property type="evidence" value="ECO:0007669"/>
    <property type="project" value="UniProtKB-EC"/>
</dbReference>
<evidence type="ECO:0000259" key="13">
    <source>
        <dbReference type="Pfam" id="PF16190"/>
    </source>
</evidence>
<dbReference type="InterPro" id="IPR000011">
    <property type="entry name" value="UBQ/SUMO-activ_enz_E1-like"/>
</dbReference>
<dbReference type="InterPro" id="IPR019572">
    <property type="entry name" value="UBA_E1_SCCH"/>
</dbReference>
<sequence length="605" mass="67207">MAKNGNSGEIDEGLYSRQLYVLGHEAMKRMGLSNVLISGMKGLGIEIAKNVVLAGVKSVTIHDEGNVALADLSSQFFLQEKDIGKNRADVSCSRLTELNSYVPVSPHTKPLNEEFLKKFQVVVLTESSLEAQVKIGEFCHTQGIQLIVACTRGLFGQIFCDFGDEFTVYDKTGEQPLSAMISAISKEAEGIVTCLDESRHGFESGDYVTFSEVQGMTELNSCEPRKIKVIGPYTFSVGDTTGLSDYKRGGIVTQVNMPSTVSFTLLNLKDLDSCTLVSRLCTNTSKSVEVYQNQETSQRDQFHLWRKAKVEEVDEKLLELLAYNATGDICPMQAVIGGIAAQEVMKACSGKFNPIKQWLYFDSLECYPEEGELTEADCKTTSDRYQNQVSVMGAEFQKKLGNQKYFMVGSGAIGCELLKNFAMIGLACSEDGCITITDMDIIEKSNLNRQFLFRPHDVQHPKSTRAAKAAVSMNPSLKIIPHQNRVGPETENIYNDEFFEGLTGVANALDNVEPVSMYMDRRCVYYRKSLLESGTLGTKGNVQVVLPFLTESYSSSQDPPEKSIPICTLKNFPNAIEHTIQWARDEFEGLFRNPQENVSLYIKYV</sequence>
<dbReference type="InterPro" id="IPR032418">
    <property type="entry name" value="E1_FCCH"/>
</dbReference>
<dbReference type="FunFam" id="2.40.30.180:FF:000001">
    <property type="entry name" value="ubiquitin-like modifier-activating enzyme 1"/>
    <property type="match status" value="1"/>
</dbReference>
<dbReference type="Pfam" id="PF16190">
    <property type="entry name" value="E1_FCCH"/>
    <property type="match status" value="1"/>
</dbReference>
<dbReference type="Proteomes" id="UP000230750">
    <property type="component" value="Unassembled WGS sequence"/>
</dbReference>
<dbReference type="GO" id="GO:0005737">
    <property type="term" value="C:cytoplasm"/>
    <property type="evidence" value="ECO:0007669"/>
    <property type="project" value="TreeGrafter"/>
</dbReference>
<evidence type="ECO:0000256" key="9">
    <source>
        <dbReference type="ARBA" id="ARBA00030371"/>
    </source>
</evidence>
<keyword evidence="8" id="KW-0067">ATP-binding</keyword>
<dbReference type="EMBL" id="MRZV01000181">
    <property type="protein sequence ID" value="PIK56288.1"/>
    <property type="molecule type" value="Genomic_DNA"/>
</dbReference>
<evidence type="ECO:0000256" key="4">
    <source>
        <dbReference type="ARBA" id="ARBA00012990"/>
    </source>
</evidence>
<dbReference type="GO" id="GO:0005634">
    <property type="term" value="C:nucleus"/>
    <property type="evidence" value="ECO:0007669"/>
    <property type="project" value="TreeGrafter"/>
</dbReference>
<dbReference type="InterPro" id="IPR000594">
    <property type="entry name" value="ThiF_NAD_FAD-bd"/>
</dbReference>
<dbReference type="FunFam" id="3.50.50.80:FF:000001">
    <property type="entry name" value="ubiquitin-like modifier-activating enzyme 1"/>
    <property type="match status" value="1"/>
</dbReference>
<dbReference type="PRINTS" id="PR01849">
    <property type="entry name" value="UBIQUITINACT"/>
</dbReference>
<evidence type="ECO:0000259" key="11">
    <source>
        <dbReference type="Pfam" id="PF00899"/>
    </source>
</evidence>
<keyword evidence="5" id="KW-0436">Ligase</keyword>
<dbReference type="InterPro" id="IPR045886">
    <property type="entry name" value="ThiF/MoeB/HesA"/>
</dbReference>
<dbReference type="Gene3D" id="3.40.50.720">
    <property type="entry name" value="NAD(P)-binding Rossmann-like Domain"/>
    <property type="match status" value="1"/>
</dbReference>
<evidence type="ECO:0000256" key="5">
    <source>
        <dbReference type="ARBA" id="ARBA00022598"/>
    </source>
</evidence>
<dbReference type="STRING" id="307972.A0A2G8L7P6"/>
<evidence type="ECO:0000259" key="12">
    <source>
        <dbReference type="Pfam" id="PF10585"/>
    </source>
</evidence>
<comment type="caution">
    <text evidence="14">The sequence shown here is derived from an EMBL/GenBank/DDBJ whole genome shotgun (WGS) entry which is preliminary data.</text>
</comment>
<dbReference type="PANTHER" id="PTHR10953:SF4">
    <property type="entry name" value="UBIQUITIN-ACTIVATING ENZYME E1 C-TERMINAL DOMAIN-CONTAINING PROTEIN"/>
    <property type="match status" value="1"/>
</dbReference>
<dbReference type="PANTHER" id="PTHR10953">
    <property type="entry name" value="UBIQUITIN-ACTIVATING ENZYME E1"/>
    <property type="match status" value="1"/>
</dbReference>
<dbReference type="InterPro" id="IPR033127">
    <property type="entry name" value="UBQ-activ_enz_E1_Cys_AS"/>
</dbReference>
<evidence type="ECO:0000256" key="2">
    <source>
        <dbReference type="ARBA" id="ARBA00004906"/>
    </source>
</evidence>
<dbReference type="CDD" id="cd01491">
    <property type="entry name" value="Ube1_repeat1"/>
    <property type="match status" value="1"/>
</dbReference>